<protein>
    <recommendedName>
        <fullName evidence="7">Succinate--CoA ligase [ADP-forming] subunit alpha</fullName>
        <ecNumber evidence="7">6.2.1.5</ecNumber>
    </recommendedName>
</protein>
<keyword evidence="3 5" id="KW-0547">Nucleotide-binding</keyword>
<dbReference type="GO" id="GO:0004775">
    <property type="term" value="F:succinate-CoA ligase (ADP-forming) activity"/>
    <property type="evidence" value="ECO:0007669"/>
    <property type="project" value="UniProtKB-EC"/>
</dbReference>
<dbReference type="GO" id="GO:0004776">
    <property type="term" value="F:succinate-CoA ligase (GDP-forming) activity"/>
    <property type="evidence" value="ECO:0007669"/>
    <property type="project" value="TreeGrafter"/>
</dbReference>
<dbReference type="InterPro" id="IPR033847">
    <property type="entry name" value="Citrt_syn/SCS-alpha_CS"/>
</dbReference>
<dbReference type="EMBL" id="FORX01000025">
    <property type="protein sequence ID" value="SFK44721.1"/>
    <property type="molecule type" value="Genomic_DNA"/>
</dbReference>
<dbReference type="FunFam" id="3.40.50.720:FF:000277">
    <property type="entry name" value="Succinate--CoA ligase [ADP-forming] subunit alpha"/>
    <property type="match status" value="1"/>
</dbReference>
<dbReference type="SUPFAM" id="SSF52210">
    <property type="entry name" value="Succinyl-CoA synthetase domains"/>
    <property type="match status" value="2"/>
</dbReference>
<dbReference type="Gene3D" id="3.30.470.20">
    <property type="entry name" value="ATP-grasp fold, B domain"/>
    <property type="match status" value="1"/>
</dbReference>
<dbReference type="NCBIfam" id="TIGR01019">
    <property type="entry name" value="sucCoAalpha"/>
    <property type="match status" value="1"/>
</dbReference>
<dbReference type="Gene3D" id="3.40.50.261">
    <property type="entry name" value="Succinyl-CoA synthetase domains"/>
    <property type="match status" value="2"/>
</dbReference>
<evidence type="ECO:0000256" key="4">
    <source>
        <dbReference type="ARBA" id="ARBA00060724"/>
    </source>
</evidence>
<dbReference type="GO" id="GO:0005524">
    <property type="term" value="F:ATP binding"/>
    <property type="evidence" value="ECO:0007669"/>
    <property type="project" value="UniProtKB-UniRule"/>
</dbReference>
<dbReference type="GO" id="GO:0009361">
    <property type="term" value="C:succinate-CoA ligase complex (ADP-forming)"/>
    <property type="evidence" value="ECO:0007669"/>
    <property type="project" value="TreeGrafter"/>
</dbReference>
<dbReference type="InterPro" id="IPR013815">
    <property type="entry name" value="ATP_grasp_subdomain_1"/>
</dbReference>
<comment type="catalytic activity">
    <reaction evidence="7">
        <text>succinate + ATP + CoA = succinyl-CoA + ADP + phosphate</text>
        <dbReference type="Rhea" id="RHEA:17661"/>
        <dbReference type="ChEBI" id="CHEBI:30031"/>
        <dbReference type="ChEBI" id="CHEBI:30616"/>
        <dbReference type="ChEBI" id="CHEBI:43474"/>
        <dbReference type="ChEBI" id="CHEBI:57287"/>
        <dbReference type="ChEBI" id="CHEBI:57292"/>
        <dbReference type="ChEBI" id="CHEBI:456216"/>
        <dbReference type="EC" id="6.2.1.5"/>
    </reaction>
</comment>
<gene>
    <name evidence="9" type="ORF">SAMN04488082_12529</name>
</gene>
<dbReference type="OrthoDB" id="9802602at2"/>
<dbReference type="PRINTS" id="PR01798">
    <property type="entry name" value="SCOASYNTHASE"/>
</dbReference>
<comment type="pathway">
    <text evidence="7">Carbohydrate metabolism; tricarboxylic acid cycle; succinate from succinyl-CoA (ligase route): step 1/1.</text>
</comment>
<dbReference type="PANTHER" id="PTHR11117:SF2">
    <property type="entry name" value="SUCCINATE--COA LIGASE [ADP_GDP-FORMING] SUBUNIT ALPHA, MITOCHONDRIAL"/>
    <property type="match status" value="1"/>
</dbReference>
<evidence type="ECO:0000259" key="8">
    <source>
        <dbReference type="PROSITE" id="PS50975"/>
    </source>
</evidence>
<dbReference type="Gene3D" id="3.40.50.720">
    <property type="entry name" value="NAD(P)-binding Rossmann-like Domain"/>
    <property type="match status" value="1"/>
</dbReference>
<proteinExistence type="inferred from homology"/>
<dbReference type="InterPro" id="IPR005811">
    <property type="entry name" value="SUCC_ACL_C"/>
</dbReference>
<evidence type="ECO:0000313" key="9">
    <source>
        <dbReference type="EMBL" id="SFK44721.1"/>
    </source>
</evidence>
<dbReference type="UniPathway" id="UPA00223">
    <property type="reaction ID" value="UER00999"/>
</dbReference>
<dbReference type="Gene3D" id="3.30.1490.20">
    <property type="entry name" value="ATP-grasp fold, A domain"/>
    <property type="match status" value="1"/>
</dbReference>
<dbReference type="NCBIfam" id="NF004230">
    <property type="entry name" value="PRK05678.1"/>
    <property type="match status" value="1"/>
</dbReference>
<keyword evidence="5" id="KW-0067">ATP-binding</keyword>
<dbReference type="SUPFAM" id="SSF56059">
    <property type="entry name" value="Glutathione synthetase ATP-binding domain-like"/>
    <property type="match status" value="1"/>
</dbReference>
<dbReference type="InterPro" id="IPR016102">
    <property type="entry name" value="Succinyl-CoA_synth-like"/>
</dbReference>
<comment type="similarity">
    <text evidence="4 6">Belongs to the succinate/malate CoA ligase alpha subunit family.</text>
</comment>
<feature type="domain" description="ATP-grasp" evidence="8">
    <location>
        <begin position="9"/>
        <end position="51"/>
    </location>
</feature>
<dbReference type="InterPro" id="IPR005810">
    <property type="entry name" value="CoA_lig_alpha"/>
</dbReference>
<sequence length="689" mass="73518">MKLNEHNSKRLFEEAGIPVPQGTLLGPGDEPAPPFALPWVLKSQVLSGGRGKAGGIRMADTREQAQSELAKLFTLAIKDEKVQLVRIEPKAAYTRELYLSITLDRQSRSFCITAGRFGGVDIEACAPETLLIEHAAPDTGLAPFQIRNIFFHLGLPKELSKPFHALLTNLFDCCLRHRLLLAEINPLVITTDGRLLALDGKVEIDGHRIGIDPSLNRFFEAAHLSDEENRSREAGLSYHKLDGYVGLMVNGAGLAMASMDILNYSGLEAANFLDLGGGADSEAMRTALDILFDDSRVGMVFINIFGGILSCHKVARSMLEALDGQEPRKPIVVRFAGNGSAQGLELLNQAALNGLHLCPDLTSARAALEKLKGDRPAARHKPLIVPSTAPRLPARPRQTSTPFPLPADCRILVQGLTGKQGQLHCRLMQEYGSKVVAGVTPGKGGTEVLGVPVFDTVREAVNAMRIDASIIFVPGAMAPDAVLEAAASGIGWVVCITDGIPQLDMLRALERLKGSPTRVIGPNCPGLVMAGKTKIGIMPGDIFTPGPVAVFSRSGTLTYECVDRLTKAGIGQSVCVGIGGDPFVGTSFTDLCKLVRHDPDTRAVIILGEIGGKAEEELGQYMRESGFELPVFGFIAGRTAPPGKRLGHAGAILEKGAGGIEVKLQAMADSGFHLIDDLDQIAEAVAQVL</sequence>
<evidence type="ECO:0000256" key="1">
    <source>
        <dbReference type="ARBA" id="ARBA00022532"/>
    </source>
</evidence>
<evidence type="ECO:0000256" key="6">
    <source>
        <dbReference type="RuleBase" id="RU000677"/>
    </source>
</evidence>
<name>A0A1I3ZLY9_9BACT</name>
<evidence type="ECO:0000256" key="5">
    <source>
        <dbReference type="PROSITE-ProRule" id="PRU00409"/>
    </source>
</evidence>
<dbReference type="InterPro" id="IPR036291">
    <property type="entry name" value="NAD(P)-bd_dom_sf"/>
</dbReference>
<evidence type="ECO:0000256" key="3">
    <source>
        <dbReference type="ARBA" id="ARBA00022741"/>
    </source>
</evidence>
<evidence type="ECO:0000256" key="2">
    <source>
        <dbReference type="ARBA" id="ARBA00022598"/>
    </source>
</evidence>
<dbReference type="Pfam" id="PF08442">
    <property type="entry name" value="ATP-grasp_2"/>
    <property type="match status" value="1"/>
</dbReference>
<comment type="function">
    <text evidence="7">Succinyl-CoA synthetase functions in the citric acid cycle (TCA), coupling the hydrolysis of succinyl-CoA to the synthesis of either ATP or GTP and thus represents the only step of substrate-level phosphorylation in the TCA. The alpha subunit of the enzyme binds the substrates coenzyme A and phosphate, while succinate binding and nucleotide specificity is provided by the beta subunit.</text>
</comment>
<dbReference type="GO" id="GO:0006099">
    <property type="term" value="P:tricarboxylic acid cycle"/>
    <property type="evidence" value="ECO:0007669"/>
    <property type="project" value="UniProtKB-UniPathway"/>
</dbReference>
<dbReference type="EC" id="6.2.1.5" evidence="7"/>
<dbReference type="Pfam" id="PF00549">
    <property type="entry name" value="Ligase_CoA"/>
    <property type="match status" value="2"/>
</dbReference>
<dbReference type="RefSeq" id="WP_092379056.1">
    <property type="nucleotide sequence ID" value="NZ_FORX01000025.1"/>
</dbReference>
<dbReference type="SMART" id="SM00881">
    <property type="entry name" value="CoA_binding"/>
    <property type="match status" value="1"/>
</dbReference>
<keyword evidence="2 6" id="KW-0436">Ligase</keyword>
<dbReference type="PROSITE" id="PS01216">
    <property type="entry name" value="SUCCINYL_COA_LIG_1"/>
    <property type="match status" value="1"/>
</dbReference>
<dbReference type="PROSITE" id="PS50975">
    <property type="entry name" value="ATP_GRASP"/>
    <property type="match status" value="1"/>
</dbReference>
<dbReference type="PANTHER" id="PTHR11117">
    <property type="entry name" value="SUCCINYL-COA LIGASE SUBUNIT ALPHA"/>
    <property type="match status" value="1"/>
</dbReference>
<evidence type="ECO:0000256" key="7">
    <source>
        <dbReference type="RuleBase" id="RU000699"/>
    </source>
</evidence>
<dbReference type="InterPro" id="IPR013650">
    <property type="entry name" value="ATP-grasp_succ-CoA_synth-type"/>
</dbReference>
<comment type="subunit">
    <text evidence="7">Heterotetramer of two alpha and two beta subunits.</text>
</comment>
<dbReference type="AlphaFoldDB" id="A0A1I3ZLY9"/>
<dbReference type="InterPro" id="IPR003781">
    <property type="entry name" value="CoA-bd"/>
</dbReference>
<dbReference type="Pfam" id="PF02629">
    <property type="entry name" value="CoA_binding"/>
    <property type="match status" value="1"/>
</dbReference>
<dbReference type="GO" id="GO:0046872">
    <property type="term" value="F:metal ion binding"/>
    <property type="evidence" value="ECO:0007669"/>
    <property type="project" value="InterPro"/>
</dbReference>
<reference evidence="10" key="1">
    <citation type="submission" date="2016-10" db="EMBL/GenBank/DDBJ databases">
        <authorList>
            <person name="Varghese N."/>
            <person name="Submissions S."/>
        </authorList>
    </citation>
    <scope>NUCLEOTIDE SEQUENCE [LARGE SCALE GENOMIC DNA]</scope>
    <source>
        <strain evidence="10">DSM 5918</strain>
    </source>
</reference>
<accession>A0A1I3ZLY9</accession>
<dbReference type="PROSITE" id="PS00399">
    <property type="entry name" value="SUCCINYL_COA_LIG_2"/>
    <property type="match status" value="1"/>
</dbReference>
<dbReference type="STRING" id="52560.SAMN04488082_12529"/>
<dbReference type="SUPFAM" id="SSF51735">
    <property type="entry name" value="NAD(P)-binding Rossmann-fold domains"/>
    <property type="match status" value="1"/>
</dbReference>
<evidence type="ECO:0000313" key="10">
    <source>
        <dbReference type="Proteomes" id="UP000198635"/>
    </source>
</evidence>
<dbReference type="InterPro" id="IPR017440">
    <property type="entry name" value="Cit_synth/succinyl-CoA_lig_AS"/>
</dbReference>
<organism evidence="9 10">
    <name type="scientific">Desulfomicrobium apsheronum</name>
    <dbReference type="NCBI Taxonomy" id="52560"/>
    <lineage>
        <taxon>Bacteria</taxon>
        <taxon>Pseudomonadati</taxon>
        <taxon>Thermodesulfobacteriota</taxon>
        <taxon>Desulfovibrionia</taxon>
        <taxon>Desulfovibrionales</taxon>
        <taxon>Desulfomicrobiaceae</taxon>
        <taxon>Desulfomicrobium</taxon>
    </lineage>
</organism>
<dbReference type="Proteomes" id="UP000198635">
    <property type="component" value="Unassembled WGS sequence"/>
</dbReference>
<dbReference type="InterPro" id="IPR011761">
    <property type="entry name" value="ATP-grasp"/>
</dbReference>
<keyword evidence="10" id="KW-1185">Reference proteome</keyword>
<keyword evidence="1 7" id="KW-0816">Tricarboxylic acid cycle</keyword>